<evidence type="ECO:0000313" key="1">
    <source>
        <dbReference type="EMBL" id="MFC0477801.1"/>
    </source>
</evidence>
<dbReference type="Proteomes" id="UP001589738">
    <property type="component" value="Unassembled WGS sequence"/>
</dbReference>
<accession>A0ABV6KWU7</accession>
<dbReference type="EMBL" id="JBHLUU010000125">
    <property type="protein sequence ID" value="MFC0477801.1"/>
    <property type="molecule type" value="Genomic_DNA"/>
</dbReference>
<reference evidence="1 2" key="1">
    <citation type="submission" date="2024-09" db="EMBL/GenBank/DDBJ databases">
        <authorList>
            <person name="Sun Q."/>
            <person name="Mori K."/>
        </authorList>
    </citation>
    <scope>NUCLEOTIDE SEQUENCE [LARGE SCALE GENOMIC DNA]</scope>
    <source>
        <strain evidence="1 2">CGMCC 1.9126</strain>
    </source>
</reference>
<proteinExistence type="predicted"/>
<evidence type="ECO:0000313" key="2">
    <source>
        <dbReference type="Proteomes" id="UP001589738"/>
    </source>
</evidence>
<organism evidence="1 2">
    <name type="scientific">Robertmurraya beringensis</name>
    <dbReference type="NCBI Taxonomy" id="641660"/>
    <lineage>
        <taxon>Bacteria</taxon>
        <taxon>Bacillati</taxon>
        <taxon>Bacillota</taxon>
        <taxon>Bacilli</taxon>
        <taxon>Bacillales</taxon>
        <taxon>Bacillaceae</taxon>
        <taxon>Robertmurraya</taxon>
    </lineage>
</organism>
<sequence length="54" mass="6392">MFYQDYHAIAKLKQQEVERNARHAWKFFEREESKKISIPAPRKDPNCCVTPANA</sequence>
<name>A0ABV6KWU7_9BACI</name>
<protein>
    <submittedName>
        <fullName evidence="1">Uncharacterized protein</fullName>
    </submittedName>
</protein>
<gene>
    <name evidence="1" type="ORF">ACFFHF_21665</name>
</gene>
<comment type="caution">
    <text evidence="1">The sequence shown here is derived from an EMBL/GenBank/DDBJ whole genome shotgun (WGS) entry which is preliminary data.</text>
</comment>
<dbReference type="RefSeq" id="WP_160549293.1">
    <property type="nucleotide sequence ID" value="NZ_JBHLUU010000125.1"/>
</dbReference>
<keyword evidence="2" id="KW-1185">Reference proteome</keyword>